<feature type="compositionally biased region" description="Basic and acidic residues" evidence="1">
    <location>
        <begin position="529"/>
        <end position="559"/>
    </location>
</feature>
<dbReference type="InterPro" id="IPR001932">
    <property type="entry name" value="PPM-type_phosphatase-like_dom"/>
</dbReference>
<feature type="compositionally biased region" description="Low complexity" evidence="1">
    <location>
        <begin position="560"/>
        <end position="574"/>
    </location>
</feature>
<dbReference type="AlphaFoldDB" id="A0A261F804"/>
<keyword evidence="2" id="KW-0812">Transmembrane</keyword>
<reference evidence="4 5" key="1">
    <citation type="journal article" date="2017" name="BMC Genomics">
        <title>Comparative genomic and phylogenomic analyses of the Bifidobacteriaceae family.</title>
        <authorList>
            <person name="Lugli G.A."/>
            <person name="Milani C."/>
            <person name="Turroni F."/>
            <person name="Duranti S."/>
            <person name="Mancabelli L."/>
            <person name="Mangifesta M."/>
            <person name="Ferrario C."/>
            <person name="Modesto M."/>
            <person name="Mattarelli P."/>
            <person name="Jiri K."/>
            <person name="van Sinderen D."/>
            <person name="Ventura M."/>
        </authorList>
    </citation>
    <scope>NUCLEOTIDE SEQUENCE [LARGE SCALE GENOMIC DNA]</scope>
    <source>
        <strain evidence="4 5">LMG 21773</strain>
    </source>
</reference>
<dbReference type="SMART" id="SM00331">
    <property type="entry name" value="PP2C_SIG"/>
    <property type="match status" value="1"/>
</dbReference>
<dbReference type="RefSeq" id="WP_094690150.1">
    <property type="nucleotide sequence ID" value="NZ_JACBYZ010000001.1"/>
</dbReference>
<protein>
    <submittedName>
        <fullName evidence="4">Phosphoprotein phosphatase</fullName>
    </submittedName>
</protein>
<dbReference type="PROSITE" id="PS51746">
    <property type="entry name" value="PPM_2"/>
    <property type="match status" value="1"/>
</dbReference>
<dbReference type="InterPro" id="IPR036457">
    <property type="entry name" value="PPM-type-like_dom_sf"/>
</dbReference>
<feature type="transmembrane region" description="Helical" evidence="2">
    <location>
        <begin position="430"/>
        <end position="456"/>
    </location>
</feature>
<dbReference type="InterPro" id="IPR015655">
    <property type="entry name" value="PP2C"/>
</dbReference>
<dbReference type="CDD" id="cd00143">
    <property type="entry name" value="PP2Cc"/>
    <property type="match status" value="1"/>
</dbReference>
<dbReference type="EMBL" id="MWWU01000003">
    <property type="protein sequence ID" value="OZG55262.1"/>
    <property type="molecule type" value="Genomic_DNA"/>
</dbReference>
<feature type="region of interest" description="Disordered" evidence="1">
    <location>
        <begin position="526"/>
        <end position="592"/>
    </location>
</feature>
<dbReference type="PANTHER" id="PTHR47992">
    <property type="entry name" value="PROTEIN PHOSPHATASE"/>
    <property type="match status" value="1"/>
</dbReference>
<keyword evidence="2" id="KW-1133">Transmembrane helix</keyword>
<keyword evidence="2" id="KW-0472">Membrane</keyword>
<evidence type="ECO:0000256" key="1">
    <source>
        <dbReference type="SAM" id="MobiDB-lite"/>
    </source>
</evidence>
<feature type="domain" description="PPM-type phosphatase" evidence="3">
    <location>
        <begin position="9"/>
        <end position="244"/>
    </location>
</feature>
<dbReference type="GO" id="GO:0004722">
    <property type="term" value="F:protein serine/threonine phosphatase activity"/>
    <property type="evidence" value="ECO:0007669"/>
    <property type="project" value="InterPro"/>
</dbReference>
<dbReference type="OrthoDB" id="9801841at2"/>
<feature type="compositionally biased region" description="Low complexity" evidence="1">
    <location>
        <begin position="308"/>
        <end position="336"/>
    </location>
</feature>
<evidence type="ECO:0000259" key="3">
    <source>
        <dbReference type="PROSITE" id="PS51746"/>
    </source>
</evidence>
<proteinExistence type="predicted"/>
<feature type="region of interest" description="Disordered" evidence="1">
    <location>
        <begin position="305"/>
        <end position="362"/>
    </location>
</feature>
<keyword evidence="5" id="KW-1185">Reference proteome</keyword>
<dbReference type="Pfam" id="PF13672">
    <property type="entry name" value="PP2C_2"/>
    <property type="match status" value="1"/>
</dbReference>
<evidence type="ECO:0000313" key="4">
    <source>
        <dbReference type="EMBL" id="OZG55262.1"/>
    </source>
</evidence>
<dbReference type="SUPFAM" id="SSF81606">
    <property type="entry name" value="PP2C-like"/>
    <property type="match status" value="1"/>
</dbReference>
<dbReference type="SMART" id="SM00332">
    <property type="entry name" value="PP2Cc"/>
    <property type="match status" value="1"/>
</dbReference>
<evidence type="ECO:0000256" key="2">
    <source>
        <dbReference type="SAM" id="Phobius"/>
    </source>
</evidence>
<comment type="caution">
    <text evidence="4">The sequence shown here is derived from an EMBL/GenBank/DDBJ whole genome shotgun (WGS) entry which is preliminary data.</text>
</comment>
<feature type="compositionally biased region" description="Polar residues" evidence="1">
    <location>
        <begin position="580"/>
        <end position="592"/>
    </location>
</feature>
<dbReference type="Proteomes" id="UP000228976">
    <property type="component" value="Unassembled WGS sequence"/>
</dbReference>
<dbReference type="Gene3D" id="3.60.40.10">
    <property type="entry name" value="PPM-type phosphatase domain"/>
    <property type="match status" value="1"/>
</dbReference>
<evidence type="ECO:0000313" key="5">
    <source>
        <dbReference type="Proteomes" id="UP000228976"/>
    </source>
</evidence>
<name>A0A261F804_9BIFI</name>
<gene>
    <name evidence="4" type="ORF">AEAE_1059</name>
</gene>
<accession>A0A261F804</accession>
<organism evidence="4 5">
    <name type="scientific">Aeriscardovia aeriphila</name>
    <dbReference type="NCBI Taxonomy" id="218139"/>
    <lineage>
        <taxon>Bacteria</taxon>
        <taxon>Bacillati</taxon>
        <taxon>Actinomycetota</taxon>
        <taxon>Actinomycetes</taxon>
        <taxon>Bifidobacteriales</taxon>
        <taxon>Bifidobacteriaceae</taxon>
        <taxon>Aeriscardovia</taxon>
    </lineage>
</organism>
<sequence length="592" mass="63076">MAERKLRLLSTVLSDVGYVRANNQDSGFAGSRIIAMADGMGGHAGGDTASTIAIRTLAHIERSEHHGTVLSMAQTLEKSILAAHDAIVGRAKKEHQLAGMGTTVDTVALTRGWWVLAHIGDSRAYLLRSNQLIRVTKDHSYVQHLVDTGRISEQEARNHPQKNVVVRVLGDFDIDPHPDISIRRAQAGDRWLLCSDGLCGPLEDETIREIMLSTPDREECAQLLVNAALKAGSTDNVTAVVADAQYAPRENWSLLNPNAGLQVPLVAGAAEAGIHSIADVVHRPVATAPKLKSQSSPAEKAALLAQGDAPDYQSASSPAPASSPADEAAAPHADAVSSEHGDNLAPHKVSDEPVSESQLSDDQILVEPTHSDDAADEQMTDTGEIPIVQKKNGTITADPSDPAVKRAARERKAQEVAQEAAAAKKKQRRIIAWVVAICMVLAALASGATLLTHWAMSQWYVGMNNGKIAIYQGVPTQVFGLNLNRLEEETDTKVSSLPRDWQTQLSKGVKADNKADALARALKISQQAKEQEKKKKQEAEEAKNAAKDAAKADSSKDSSDSNSSDSKTSASSANPKDNLESQANTSKDGGAA</sequence>